<evidence type="ECO:0000256" key="2">
    <source>
        <dbReference type="ARBA" id="ARBA00004586"/>
    </source>
</evidence>
<evidence type="ECO:0000256" key="9">
    <source>
        <dbReference type="ARBA" id="ARBA00022842"/>
    </source>
</evidence>
<dbReference type="Proteomes" id="UP000037069">
    <property type="component" value="Unassembled WGS sequence"/>
</dbReference>
<keyword evidence="10" id="KW-1133">Transmembrane helix</keyword>
<comment type="similarity">
    <text evidence="4">Belongs to the UPP synthase family.</text>
</comment>
<dbReference type="SUPFAM" id="SSF64005">
    <property type="entry name" value="Undecaprenyl diphosphate synthase"/>
    <property type="match status" value="1"/>
</dbReference>
<dbReference type="AlphaFoldDB" id="A0A0L0CFN9"/>
<dbReference type="EMBL" id="JRES01000438">
    <property type="protein sequence ID" value="KNC31228.1"/>
    <property type="molecule type" value="Genomic_DNA"/>
</dbReference>
<keyword evidence="11" id="KW-0472">Membrane</keyword>
<dbReference type="PANTHER" id="PTHR21528">
    <property type="entry name" value="DEHYDRODOLICHYL DIPHOSPHATE SYNTHASE COMPLEX SUBUNIT NUS1"/>
    <property type="match status" value="1"/>
</dbReference>
<evidence type="ECO:0000256" key="3">
    <source>
        <dbReference type="ARBA" id="ARBA00004922"/>
    </source>
</evidence>
<evidence type="ECO:0000313" key="14">
    <source>
        <dbReference type="Proteomes" id="UP000037069"/>
    </source>
</evidence>
<keyword evidence="7" id="KW-0812">Transmembrane</keyword>
<comment type="catalytic activity">
    <reaction evidence="12">
        <text>n isopentenyl diphosphate + (2E,6E)-farnesyl diphosphate = a di-trans,poly-cis-polyprenyl diphosphate + n diphosphate</text>
        <dbReference type="Rhea" id="RHEA:53008"/>
        <dbReference type="Rhea" id="RHEA-COMP:19494"/>
        <dbReference type="ChEBI" id="CHEBI:33019"/>
        <dbReference type="ChEBI" id="CHEBI:128769"/>
        <dbReference type="ChEBI" id="CHEBI:136960"/>
        <dbReference type="ChEBI" id="CHEBI:175763"/>
        <dbReference type="EC" id="2.5.1.87"/>
    </reaction>
</comment>
<evidence type="ECO:0000256" key="4">
    <source>
        <dbReference type="ARBA" id="ARBA00005432"/>
    </source>
</evidence>
<comment type="subcellular location">
    <subcellularLocation>
        <location evidence="2">Endoplasmic reticulum membrane</location>
    </subcellularLocation>
</comment>
<evidence type="ECO:0000256" key="5">
    <source>
        <dbReference type="ARBA" id="ARBA00012596"/>
    </source>
</evidence>
<evidence type="ECO:0000313" key="13">
    <source>
        <dbReference type="EMBL" id="KNC31228.1"/>
    </source>
</evidence>
<protein>
    <recommendedName>
        <fullName evidence="5">ditrans,polycis-polyprenyl diphosphate synthase [(2E,6E)-farnesyldiphosphate specific]</fullName>
        <ecNumber evidence="5">2.5.1.87</ecNumber>
    </recommendedName>
</protein>
<comment type="caution">
    <text evidence="13">The sequence shown here is derived from an EMBL/GenBank/DDBJ whole genome shotgun (WGS) entry which is preliminary data.</text>
</comment>
<dbReference type="OrthoDB" id="19639at2759"/>
<evidence type="ECO:0000256" key="8">
    <source>
        <dbReference type="ARBA" id="ARBA00022824"/>
    </source>
</evidence>
<dbReference type="UniPathway" id="UPA00378"/>
<name>A0A0L0CFN9_LUCCU</name>
<dbReference type="GO" id="GO:1904423">
    <property type="term" value="C:dehydrodolichyl diphosphate synthase complex"/>
    <property type="evidence" value="ECO:0007669"/>
    <property type="project" value="InterPro"/>
</dbReference>
<evidence type="ECO:0000256" key="11">
    <source>
        <dbReference type="ARBA" id="ARBA00023136"/>
    </source>
</evidence>
<dbReference type="Gene3D" id="3.40.1180.10">
    <property type="entry name" value="Decaprenyl diphosphate synthase-like"/>
    <property type="match status" value="1"/>
</dbReference>
<comment type="pathway">
    <text evidence="3">Protein modification; protein glycosylation.</text>
</comment>
<dbReference type="OMA" id="GYELIWR"/>
<dbReference type="InterPro" id="IPR036424">
    <property type="entry name" value="UPP_synth-like_sf"/>
</dbReference>
<evidence type="ECO:0000256" key="10">
    <source>
        <dbReference type="ARBA" id="ARBA00022989"/>
    </source>
</evidence>
<evidence type="ECO:0000256" key="1">
    <source>
        <dbReference type="ARBA" id="ARBA00001946"/>
    </source>
</evidence>
<keyword evidence="14" id="KW-1185">Reference proteome</keyword>
<evidence type="ECO:0000256" key="6">
    <source>
        <dbReference type="ARBA" id="ARBA00022679"/>
    </source>
</evidence>
<accession>A0A0L0CFN9</accession>
<evidence type="ECO:0000256" key="7">
    <source>
        <dbReference type="ARBA" id="ARBA00022692"/>
    </source>
</evidence>
<sequence length="302" mass="35311">MGQFTTCIYNFLWQLLHNLVALIEFCLWLRLRLIAFALWSYDLCRTPAEREQNEYDLLQQCKKHLNKIPKHINLIIGPENTQVNDELLARILTYALHMNINCISYYDTRYTNASNTSRLTALEKLSCPKGWKRKNIDSHHTLWYICKDETSNGSVKNGMNGVNGMSKTSMSTNGHLSKSSTTVLENASIEIYEIQPQNNRSLIAQICRDLFEQRHTTEIQNLLKDRTTLTERLSEELSQHLGNLTEPELSIIFDDNLCTYGMLPWHTRFTEFHLHAKGQRFDVKTFAQILYKYSRVEQRWGK</sequence>
<keyword evidence="6" id="KW-0808">Transferase</keyword>
<dbReference type="STRING" id="7375.A0A0L0CFN9"/>
<dbReference type="EC" id="2.5.1.87" evidence="5"/>
<organism evidence="13 14">
    <name type="scientific">Lucilia cuprina</name>
    <name type="common">Green bottle fly</name>
    <name type="synonym">Australian sheep blowfly</name>
    <dbReference type="NCBI Taxonomy" id="7375"/>
    <lineage>
        <taxon>Eukaryota</taxon>
        <taxon>Metazoa</taxon>
        <taxon>Ecdysozoa</taxon>
        <taxon>Arthropoda</taxon>
        <taxon>Hexapoda</taxon>
        <taxon>Insecta</taxon>
        <taxon>Pterygota</taxon>
        <taxon>Neoptera</taxon>
        <taxon>Endopterygota</taxon>
        <taxon>Diptera</taxon>
        <taxon>Brachycera</taxon>
        <taxon>Muscomorpha</taxon>
        <taxon>Oestroidea</taxon>
        <taxon>Calliphoridae</taxon>
        <taxon>Luciliinae</taxon>
        <taxon>Lucilia</taxon>
    </lineage>
</organism>
<evidence type="ECO:0000256" key="12">
    <source>
        <dbReference type="ARBA" id="ARBA00047353"/>
    </source>
</evidence>
<reference evidence="13 14" key="1">
    <citation type="journal article" date="2015" name="Nat. Commun.">
        <title>Lucilia cuprina genome unlocks parasitic fly biology to underpin future interventions.</title>
        <authorList>
            <person name="Anstead C.A."/>
            <person name="Korhonen P.K."/>
            <person name="Young N.D."/>
            <person name="Hall R.S."/>
            <person name="Jex A.R."/>
            <person name="Murali S.C."/>
            <person name="Hughes D.S."/>
            <person name="Lee S.F."/>
            <person name="Perry T."/>
            <person name="Stroehlein A.J."/>
            <person name="Ansell B.R."/>
            <person name="Breugelmans B."/>
            <person name="Hofmann A."/>
            <person name="Qu J."/>
            <person name="Dugan S."/>
            <person name="Lee S.L."/>
            <person name="Chao H."/>
            <person name="Dinh H."/>
            <person name="Han Y."/>
            <person name="Doddapaneni H.V."/>
            <person name="Worley K.C."/>
            <person name="Muzny D.M."/>
            <person name="Ioannidis P."/>
            <person name="Waterhouse R.M."/>
            <person name="Zdobnov E.M."/>
            <person name="James P.J."/>
            <person name="Bagnall N.H."/>
            <person name="Kotze A.C."/>
            <person name="Gibbs R.A."/>
            <person name="Richards S."/>
            <person name="Batterham P."/>
            <person name="Gasser R.B."/>
        </authorList>
    </citation>
    <scope>NUCLEOTIDE SEQUENCE [LARGE SCALE GENOMIC DNA]</scope>
    <source>
        <strain evidence="13 14">LS</strain>
        <tissue evidence="13">Full body</tissue>
    </source>
</reference>
<keyword evidence="8" id="KW-0256">Endoplasmic reticulum</keyword>
<dbReference type="GO" id="GO:0045547">
    <property type="term" value="F:ditrans,polycis-polyprenyl diphosphate synthase [(2E,6E)-farnesyl diphosphate specific] activity"/>
    <property type="evidence" value="ECO:0007669"/>
    <property type="project" value="UniProtKB-EC"/>
</dbReference>
<gene>
    <name evidence="13" type="ORF">FF38_14276</name>
</gene>
<proteinExistence type="inferred from homology"/>
<comment type="cofactor">
    <cofactor evidence="1">
        <name>Mg(2+)</name>
        <dbReference type="ChEBI" id="CHEBI:18420"/>
    </cofactor>
</comment>
<dbReference type="InterPro" id="IPR038887">
    <property type="entry name" value="Nus1/NgBR"/>
</dbReference>
<dbReference type="GO" id="GO:0005789">
    <property type="term" value="C:endoplasmic reticulum membrane"/>
    <property type="evidence" value="ECO:0007669"/>
    <property type="project" value="UniProtKB-SubCell"/>
</dbReference>
<dbReference type="PANTHER" id="PTHR21528:SF0">
    <property type="entry name" value="DEHYDRODOLICHYL DIPHOSPHATE SYNTHASE COMPLEX SUBUNIT NUS1"/>
    <property type="match status" value="1"/>
</dbReference>
<keyword evidence="9" id="KW-0460">Magnesium</keyword>